<proteinExistence type="predicted"/>
<dbReference type="AlphaFoldDB" id="A0A9X0CVH5"/>
<dbReference type="OrthoDB" id="5317514at2759"/>
<dbReference type="SUPFAM" id="SSF53300">
    <property type="entry name" value="vWA-like"/>
    <property type="match status" value="1"/>
</dbReference>
<comment type="caution">
    <text evidence="1">The sequence shown here is derived from an EMBL/GenBank/DDBJ whole genome shotgun (WGS) entry which is preliminary data.</text>
</comment>
<gene>
    <name evidence="1" type="primary">COL6A5_1</name>
    <name evidence="1" type="ORF">OS493_005248</name>
</gene>
<dbReference type="GO" id="GO:0005581">
    <property type="term" value="C:collagen trimer"/>
    <property type="evidence" value="ECO:0007669"/>
    <property type="project" value="UniProtKB-KW"/>
</dbReference>
<evidence type="ECO:0000313" key="1">
    <source>
        <dbReference type="EMBL" id="KAJ7374894.1"/>
    </source>
</evidence>
<name>A0A9X0CVH5_9CNID</name>
<sequence length="112" mass="12486">MESQPRDLDKKVSLQLLKIVKILEDKGVYIYAVGIGRRIRETALRELAGNNGGYSKVADFDKLPGILEGMKEAACANAGASSDEQGQIVNGVLQVDRGYYNRYRSPMERFFN</sequence>
<evidence type="ECO:0000313" key="2">
    <source>
        <dbReference type="Proteomes" id="UP001163046"/>
    </source>
</evidence>
<dbReference type="Proteomes" id="UP001163046">
    <property type="component" value="Unassembled WGS sequence"/>
</dbReference>
<organism evidence="1 2">
    <name type="scientific">Desmophyllum pertusum</name>
    <dbReference type="NCBI Taxonomy" id="174260"/>
    <lineage>
        <taxon>Eukaryota</taxon>
        <taxon>Metazoa</taxon>
        <taxon>Cnidaria</taxon>
        <taxon>Anthozoa</taxon>
        <taxon>Hexacorallia</taxon>
        <taxon>Scleractinia</taxon>
        <taxon>Caryophylliina</taxon>
        <taxon>Caryophylliidae</taxon>
        <taxon>Desmophyllum</taxon>
    </lineage>
</organism>
<keyword evidence="2" id="KW-1185">Reference proteome</keyword>
<dbReference type="Gene3D" id="3.40.50.410">
    <property type="entry name" value="von Willebrand factor, type A domain"/>
    <property type="match status" value="1"/>
</dbReference>
<dbReference type="EMBL" id="MU826827">
    <property type="protein sequence ID" value="KAJ7374894.1"/>
    <property type="molecule type" value="Genomic_DNA"/>
</dbReference>
<protein>
    <submittedName>
        <fullName evidence="1">Collagen alpha-5(VI) chain</fullName>
    </submittedName>
</protein>
<keyword evidence="1" id="KW-0176">Collagen</keyword>
<reference evidence="1" key="1">
    <citation type="submission" date="2023-01" db="EMBL/GenBank/DDBJ databases">
        <title>Genome assembly of the deep-sea coral Lophelia pertusa.</title>
        <authorList>
            <person name="Herrera S."/>
            <person name="Cordes E."/>
        </authorList>
    </citation>
    <scope>NUCLEOTIDE SEQUENCE</scope>
    <source>
        <strain evidence="1">USNM1676648</strain>
        <tissue evidence="1">Polyp</tissue>
    </source>
</reference>
<accession>A0A9X0CVH5</accession>
<dbReference type="InterPro" id="IPR036465">
    <property type="entry name" value="vWFA_dom_sf"/>
</dbReference>